<reference evidence="9 10" key="1">
    <citation type="journal article" date="2023" name="Insect Mol. Biol.">
        <title>Genome sequencing provides insights into the evolution of gene families encoding plant cell wall-degrading enzymes in longhorned beetles.</title>
        <authorList>
            <person name="Shin N.R."/>
            <person name="Okamura Y."/>
            <person name="Kirsch R."/>
            <person name="Pauchet Y."/>
        </authorList>
    </citation>
    <scope>NUCLEOTIDE SEQUENCE [LARGE SCALE GENOMIC DNA]</scope>
    <source>
        <strain evidence="9">EAD_L_NR</strain>
    </source>
</reference>
<evidence type="ECO:0000256" key="7">
    <source>
        <dbReference type="PROSITE-ProRule" id="PRU00946"/>
    </source>
</evidence>
<protein>
    <recommendedName>
        <fullName evidence="2">Cap-specific mRNA (nucleoside-2'-O-)-methyltransferase 2</fullName>
        <ecNumber evidence="1">2.1.1.296</ecNumber>
    </recommendedName>
</protein>
<dbReference type="PANTHER" id="PTHR16121:SF2">
    <property type="entry name" value="CAP-SPECIFIC MRNA (NUCLEOSIDE-2'-O-)-METHYLTRANSFERASE 2"/>
    <property type="match status" value="1"/>
</dbReference>
<dbReference type="GO" id="GO:0120550">
    <property type="term" value="F:methyltransferase cap2 activity"/>
    <property type="evidence" value="ECO:0007669"/>
    <property type="project" value="UniProtKB-EC"/>
</dbReference>
<keyword evidence="5 7" id="KW-0949">S-adenosyl-L-methionine</keyword>
<accession>A0AAV8VY12</accession>
<name>A0AAV8VY12_9CUCU</name>
<evidence type="ECO:0000256" key="1">
    <source>
        <dbReference type="ARBA" id="ARBA00012770"/>
    </source>
</evidence>
<evidence type="ECO:0000259" key="8">
    <source>
        <dbReference type="PROSITE" id="PS51614"/>
    </source>
</evidence>
<evidence type="ECO:0000256" key="5">
    <source>
        <dbReference type="ARBA" id="ARBA00022691"/>
    </source>
</evidence>
<evidence type="ECO:0000256" key="4">
    <source>
        <dbReference type="ARBA" id="ARBA00022679"/>
    </source>
</evidence>
<gene>
    <name evidence="9" type="ORF">NQ315_016859</name>
</gene>
<dbReference type="GO" id="GO:0004483">
    <property type="term" value="F:methyltransferase cap1 activity"/>
    <property type="evidence" value="ECO:0007669"/>
    <property type="project" value="TreeGrafter"/>
</dbReference>
<dbReference type="PROSITE" id="PS51614">
    <property type="entry name" value="SAM_MT_ADRIFT"/>
    <property type="match status" value="1"/>
</dbReference>
<feature type="domain" description="Adrift-type SAM-dependent 2'-O-MTase" evidence="8">
    <location>
        <begin position="84"/>
        <end position="296"/>
    </location>
</feature>
<dbReference type="SUPFAM" id="SSF53335">
    <property type="entry name" value="S-adenosyl-L-methionine-dependent methyltransferases"/>
    <property type="match status" value="1"/>
</dbReference>
<dbReference type="GO" id="GO:0032259">
    <property type="term" value="P:methylation"/>
    <property type="evidence" value="ECO:0007669"/>
    <property type="project" value="UniProtKB-KW"/>
</dbReference>
<keyword evidence="4 7" id="KW-0808">Transferase</keyword>
<organism evidence="9 10">
    <name type="scientific">Exocentrus adspersus</name>
    <dbReference type="NCBI Taxonomy" id="1586481"/>
    <lineage>
        <taxon>Eukaryota</taxon>
        <taxon>Metazoa</taxon>
        <taxon>Ecdysozoa</taxon>
        <taxon>Arthropoda</taxon>
        <taxon>Hexapoda</taxon>
        <taxon>Insecta</taxon>
        <taxon>Pterygota</taxon>
        <taxon>Neoptera</taxon>
        <taxon>Endopterygota</taxon>
        <taxon>Coleoptera</taxon>
        <taxon>Polyphaga</taxon>
        <taxon>Cucujiformia</taxon>
        <taxon>Chrysomeloidea</taxon>
        <taxon>Cerambycidae</taxon>
        <taxon>Lamiinae</taxon>
        <taxon>Acanthocinini</taxon>
        <taxon>Exocentrus</taxon>
    </lineage>
</organism>
<dbReference type="EC" id="2.1.1.296" evidence="1"/>
<dbReference type="Pfam" id="PF01728">
    <property type="entry name" value="FtsJ"/>
    <property type="match status" value="1"/>
</dbReference>
<dbReference type="GO" id="GO:0005737">
    <property type="term" value="C:cytoplasm"/>
    <property type="evidence" value="ECO:0007669"/>
    <property type="project" value="TreeGrafter"/>
</dbReference>
<evidence type="ECO:0000313" key="10">
    <source>
        <dbReference type="Proteomes" id="UP001159042"/>
    </source>
</evidence>
<dbReference type="Gene3D" id="3.40.50.12760">
    <property type="match status" value="1"/>
</dbReference>
<feature type="active site" description="Proton acceptor" evidence="7">
    <location>
        <position position="249"/>
    </location>
</feature>
<dbReference type="PANTHER" id="PTHR16121">
    <property type="entry name" value="CAP-SPECIFIC MRNA (NUCLEOSIDE-2'-O-)-METHYLTRANSFERASE 1-RELATED"/>
    <property type="match status" value="1"/>
</dbReference>
<feature type="binding site" evidence="7">
    <location>
        <position position="123"/>
    </location>
    <ligand>
        <name>S-adenosyl-L-methionine</name>
        <dbReference type="ChEBI" id="CHEBI:59789"/>
    </ligand>
</feature>
<proteinExistence type="predicted"/>
<sequence length="626" mass="72373">MIDCEDHFKKIHHFKNNEGRYILPADAFRTPKWDIPALQDKKAELNEVKSLLGKYKLKVWSKHTAYRDPSGFVMKKLAENVQPELLTQAWCKFYEILCQFPVVPQYAMRSGKFSSLHLCEAPGAFVSALNHYLVANHPHVKWRWTANTLNPNYEGNELSQMIPDDRLIRYTLQNWYFGLDFTGDITTYCNHKELVKSFRNDKVDLVTADGSVDCMKDPGEQERHVEFLHFCETLSALAALKTGGTFVLKIFTVFEDTTINLLFLLNCIFQTVSVFKPCTSKSGNSEVYVVSIGFKGFATLSDIWHELISVYESEAFSVHSMFPLAVLPDVFLKDIHRCVDFFMTKQIRTILDNIYFFENKIKAESNRVYWLKTSVAQFYMLFYNPQWIPTNKKLVPNASVGDNWRVHSVQITRGFTSLQTNNLVGCALTREVISIKIGKRIEVVQNSKFIPKENLQKVVSLTGAENTSGLYGLCLKRLDERNNKIINVKEFNMDQYHRFQRDFFYRLCDCLEGSNIIFLNIPFHTHFLLGVLYILLHAFERVYCGQGTIILYESNKERLGNVKAALSLVEKRYGEMAGEENGMFLADVVQIIPPEVFDETCSSLVSFIWNYHNRMFVRSVYGVERM</sequence>
<comment type="catalytic activity">
    <reaction evidence="6">
        <text>a 5'-end (N(7)-methyl 5'-triphosphoguanosine)-(2'-O-methyl-ribonucleoside)-(ribonucleotide) in mRNA + S-adenosyl-L-methionine = a 5'-end (N(7)-methyl 5'-triphosphoguanosine)-(2'-O-methyl-ribonucleoside)-(2'-O-methyl-ribonucleotide) in mRNA + S-adenosyl-L-homocysteine + H(+)</text>
        <dbReference type="Rhea" id="RHEA:67024"/>
        <dbReference type="Rhea" id="RHEA-COMP:17169"/>
        <dbReference type="Rhea" id="RHEA-COMP:17170"/>
        <dbReference type="ChEBI" id="CHEBI:15378"/>
        <dbReference type="ChEBI" id="CHEBI:57856"/>
        <dbReference type="ChEBI" id="CHEBI:59789"/>
        <dbReference type="ChEBI" id="CHEBI:167612"/>
        <dbReference type="ChEBI" id="CHEBI:167614"/>
        <dbReference type="EC" id="2.1.1.296"/>
    </reaction>
</comment>
<evidence type="ECO:0000256" key="6">
    <source>
        <dbReference type="ARBA" id="ARBA00049477"/>
    </source>
</evidence>
<comment type="caution">
    <text evidence="9">The sequence shown here is derived from an EMBL/GenBank/DDBJ whole genome shotgun (WGS) entry which is preliminary data.</text>
</comment>
<dbReference type="AlphaFoldDB" id="A0AAV8VY12"/>
<evidence type="ECO:0000256" key="2">
    <source>
        <dbReference type="ARBA" id="ARBA00021134"/>
    </source>
</evidence>
<feature type="binding site" evidence="7">
    <location>
        <position position="142"/>
    </location>
    <ligand>
        <name>S-adenosyl-L-methionine</name>
        <dbReference type="ChEBI" id="CHEBI:59789"/>
    </ligand>
</feature>
<dbReference type="EMBL" id="JANEYG010000021">
    <property type="protein sequence ID" value="KAJ8918957.1"/>
    <property type="molecule type" value="Genomic_DNA"/>
</dbReference>
<evidence type="ECO:0000256" key="3">
    <source>
        <dbReference type="ARBA" id="ARBA00022603"/>
    </source>
</evidence>
<dbReference type="InterPro" id="IPR002877">
    <property type="entry name" value="RNA_MeTrfase_FtsJ_dom"/>
</dbReference>
<feature type="binding site" evidence="7">
    <location>
        <position position="209"/>
    </location>
    <ligand>
        <name>S-adenosyl-L-methionine</name>
        <dbReference type="ChEBI" id="CHEBI:59789"/>
    </ligand>
</feature>
<evidence type="ECO:0000313" key="9">
    <source>
        <dbReference type="EMBL" id="KAJ8918957.1"/>
    </source>
</evidence>
<dbReference type="Proteomes" id="UP001159042">
    <property type="component" value="Unassembled WGS sequence"/>
</dbReference>
<keyword evidence="10" id="KW-1185">Reference proteome</keyword>
<dbReference type="InterPro" id="IPR025807">
    <property type="entry name" value="Adrift-typ_MeTrfase"/>
</dbReference>
<dbReference type="GO" id="GO:0005634">
    <property type="term" value="C:nucleus"/>
    <property type="evidence" value="ECO:0007669"/>
    <property type="project" value="UniProtKB-ARBA"/>
</dbReference>
<dbReference type="InterPro" id="IPR029063">
    <property type="entry name" value="SAM-dependent_MTases_sf"/>
</dbReference>
<keyword evidence="3 7" id="KW-0489">Methyltransferase</keyword>
<dbReference type="GO" id="GO:0006370">
    <property type="term" value="P:7-methylguanosine mRNA capping"/>
    <property type="evidence" value="ECO:0007669"/>
    <property type="project" value="TreeGrafter"/>
</dbReference>
<dbReference type="InterPro" id="IPR050851">
    <property type="entry name" value="mRNA_Cap_2O-Ribose_MeTrfase"/>
</dbReference>